<sequence>MRTSRGNTMTSPYGRRDVASVAAVLLLWHAAIGQAARAADVTPRVEVEEDVYSFNDARNGAGPMWCAGSTTLVRSGGRLFASGLETIPDAKPLTNCRWFLLSRDEAGWRRVRVDAEGRTREPSPLAAFPDGRVFLSVNPTLGKGPEPDGGPARPDVLEFRADHPEASPVSLTPTWRGSPAFSEHSYRTFVADGAAGELLLMQNIGYKHAEWTLRDRSGEWSARGQILWPSPVAVAGPTPLRLCYPTVQLKDRAVHFLGVGDVLEPNPAYRTFKRGLTGRDWDYVFCRLFYTWTPDITGRPFADWIEIANLDETRGQVWPCDLSVAPDGGVHILWTERAIDERLRAKFFPAAKQSVSLNHGVIRDGKLLDRREIARDESEASGLSGLRHRFHVTPDHRLFVVYGIEPFGADTRRLLENRLAEILPDGRIGGTVKIPLARPFADFFTATVRAGSPASWTLDMLGTRPGAPDTIGYARINLARPGNATGRAPIRGS</sequence>
<dbReference type="AlphaFoldDB" id="A0A5B9VZD0"/>
<proteinExistence type="predicted"/>
<dbReference type="EMBL" id="CP042997">
    <property type="protein sequence ID" value="QEH33331.1"/>
    <property type="molecule type" value="Genomic_DNA"/>
</dbReference>
<dbReference type="Proteomes" id="UP000324233">
    <property type="component" value="Chromosome"/>
</dbReference>
<reference evidence="1 2" key="1">
    <citation type="submission" date="2019-08" db="EMBL/GenBank/DDBJ databases">
        <title>Deep-cultivation of Planctomycetes and their phenomic and genomic characterization uncovers novel biology.</title>
        <authorList>
            <person name="Wiegand S."/>
            <person name="Jogler M."/>
            <person name="Boedeker C."/>
            <person name="Pinto D."/>
            <person name="Vollmers J."/>
            <person name="Rivas-Marin E."/>
            <person name="Kohn T."/>
            <person name="Peeters S.H."/>
            <person name="Heuer A."/>
            <person name="Rast P."/>
            <person name="Oberbeckmann S."/>
            <person name="Bunk B."/>
            <person name="Jeske O."/>
            <person name="Meyerdierks A."/>
            <person name="Storesund J.E."/>
            <person name="Kallscheuer N."/>
            <person name="Luecker S."/>
            <person name="Lage O.M."/>
            <person name="Pohl T."/>
            <person name="Merkel B.J."/>
            <person name="Hornburger P."/>
            <person name="Mueller R.-W."/>
            <person name="Bruemmer F."/>
            <person name="Labrenz M."/>
            <person name="Spormann A.M."/>
            <person name="Op den Camp H."/>
            <person name="Overmann J."/>
            <person name="Amann R."/>
            <person name="Jetten M.S.M."/>
            <person name="Mascher T."/>
            <person name="Medema M.H."/>
            <person name="Devos D.P."/>
            <person name="Kaster A.-K."/>
            <person name="Ovreas L."/>
            <person name="Rohde M."/>
            <person name="Galperin M.Y."/>
            <person name="Jogler C."/>
        </authorList>
    </citation>
    <scope>NUCLEOTIDE SEQUENCE [LARGE SCALE GENOMIC DNA]</scope>
    <source>
        <strain evidence="1 2">OJF2</strain>
    </source>
</reference>
<dbReference type="RefSeq" id="WP_148593127.1">
    <property type="nucleotide sequence ID" value="NZ_CP042997.1"/>
</dbReference>
<keyword evidence="2" id="KW-1185">Reference proteome</keyword>
<evidence type="ECO:0000313" key="2">
    <source>
        <dbReference type="Proteomes" id="UP000324233"/>
    </source>
</evidence>
<evidence type="ECO:0000313" key="1">
    <source>
        <dbReference type="EMBL" id="QEH33331.1"/>
    </source>
</evidence>
<dbReference type="OrthoDB" id="237079at2"/>
<protein>
    <submittedName>
        <fullName evidence="1">Uncharacterized protein</fullName>
    </submittedName>
</protein>
<accession>A0A5B9VZD0</accession>
<dbReference type="KEGG" id="agv:OJF2_18320"/>
<name>A0A5B9VZD0_9BACT</name>
<gene>
    <name evidence="1" type="ORF">OJF2_18320</name>
</gene>
<organism evidence="1 2">
    <name type="scientific">Aquisphaera giovannonii</name>
    <dbReference type="NCBI Taxonomy" id="406548"/>
    <lineage>
        <taxon>Bacteria</taxon>
        <taxon>Pseudomonadati</taxon>
        <taxon>Planctomycetota</taxon>
        <taxon>Planctomycetia</taxon>
        <taxon>Isosphaerales</taxon>
        <taxon>Isosphaeraceae</taxon>
        <taxon>Aquisphaera</taxon>
    </lineage>
</organism>